<accession>B6H846</accession>
<name>B6H846_PENRW</name>
<reference evidence="1 2" key="1">
    <citation type="journal article" date="2008" name="Nat. Biotechnol.">
        <title>Genome sequencing and analysis of the filamentous fungus Penicillium chrysogenum.</title>
        <authorList>
            <person name="van den Berg M.A."/>
            <person name="Albang R."/>
            <person name="Albermann K."/>
            <person name="Badger J.H."/>
            <person name="Daran J.-M."/>
            <person name="Driessen A.J.M."/>
            <person name="Garcia-Estrada C."/>
            <person name="Fedorova N.D."/>
            <person name="Harris D.M."/>
            <person name="Heijne W.H.M."/>
            <person name="Joardar V.S."/>
            <person name="Kiel J.A.K.W."/>
            <person name="Kovalchuk A."/>
            <person name="Martin J.F."/>
            <person name="Nierman W.C."/>
            <person name="Nijland J.G."/>
            <person name="Pronk J.T."/>
            <person name="Roubos J.A."/>
            <person name="van der Klei I.J."/>
            <person name="van Peij N.N.M.E."/>
            <person name="Veenhuis M."/>
            <person name="von Doehren H."/>
            <person name="Wagner C."/>
            <person name="Wortman J.R."/>
            <person name="Bovenberg R.A.L."/>
        </authorList>
    </citation>
    <scope>NUCLEOTIDE SEQUENCE [LARGE SCALE GENOMIC DNA]</scope>
    <source>
        <strain evidence="2">ATCC 28089 / DSM 1075 / NRRL 1951 / Wisconsin 54-1255</strain>
    </source>
</reference>
<sequence length="237" mass="26438">MYHQIDPPFAINHPLPTPVLCLTTEKQSPIDPHPPIPNLLAIVVSLQLRRGENRRLVGMVVSGHLDRDAQWVVMMLSMDGDRGGAGSDLPVEVEHALHLAEVGIWDTHVGWGFAYLVVFQCLVFGVGREDGRWKREDGKWEGGFEASGISLFKYSLPGNCLLFIVSLLSLSSIPGRLCASVFIESLQIPWFEVCLVYDSKLMYYSAYSISYYVENGPWTVKLDITMSLPAISLLVLM</sequence>
<proteinExistence type="predicted"/>
<dbReference type="Proteomes" id="UP000000724">
    <property type="component" value="Contig Pc00c16"/>
</dbReference>
<dbReference type="EMBL" id="AM920431">
    <property type="protein sequence ID" value="CAP93575.1"/>
    <property type="molecule type" value="Genomic_DNA"/>
</dbReference>
<evidence type="ECO:0000313" key="2">
    <source>
        <dbReference type="Proteomes" id="UP000000724"/>
    </source>
</evidence>
<dbReference type="AlphaFoldDB" id="B6H846"/>
<protein>
    <submittedName>
        <fullName evidence="1">Uncharacterized protein</fullName>
    </submittedName>
</protein>
<dbReference type="VEuPathDB" id="FungiDB:PCH_Pc16g09050"/>
<organism evidence="1 2">
    <name type="scientific">Penicillium rubens (strain ATCC 28089 / DSM 1075 / NRRL 1951 / Wisconsin 54-1255)</name>
    <name type="common">Penicillium chrysogenum</name>
    <dbReference type="NCBI Taxonomy" id="500485"/>
    <lineage>
        <taxon>Eukaryota</taxon>
        <taxon>Fungi</taxon>
        <taxon>Dikarya</taxon>
        <taxon>Ascomycota</taxon>
        <taxon>Pezizomycotina</taxon>
        <taxon>Eurotiomycetes</taxon>
        <taxon>Eurotiomycetidae</taxon>
        <taxon>Eurotiales</taxon>
        <taxon>Aspergillaceae</taxon>
        <taxon>Penicillium</taxon>
        <taxon>Penicillium chrysogenum species complex</taxon>
    </lineage>
</organism>
<dbReference type="HOGENOM" id="CLU_1170967_0_0_1"/>
<keyword evidence="2" id="KW-1185">Reference proteome</keyword>
<dbReference type="OrthoDB" id="10595163at2759"/>
<gene>
    <name evidence="1" type="ORF">Pc16g09050</name>
    <name evidence="1" type="ORF">PCH_Pc16g09050</name>
</gene>
<evidence type="ECO:0000313" key="1">
    <source>
        <dbReference type="EMBL" id="CAP93575.1"/>
    </source>
</evidence>